<reference evidence="6 7" key="1">
    <citation type="journal article" date="2019" name="Int. J. Syst. Evol. Microbiol.">
        <title>The Global Catalogue of Microorganisms (GCM) 10K type strain sequencing project: providing services to taxonomists for standard genome sequencing and annotation.</title>
        <authorList>
            <consortium name="The Broad Institute Genomics Platform"/>
            <consortium name="The Broad Institute Genome Sequencing Center for Infectious Disease"/>
            <person name="Wu L."/>
            <person name="Ma J."/>
        </authorList>
    </citation>
    <scope>NUCLEOTIDE SEQUENCE [LARGE SCALE GENOMIC DNA]</scope>
    <source>
        <strain evidence="6 7">XZYJ18</strain>
    </source>
</reference>
<keyword evidence="5" id="KW-0812">Transmembrane</keyword>
<evidence type="ECO:0000256" key="3">
    <source>
        <dbReference type="ARBA" id="ARBA00022440"/>
    </source>
</evidence>
<evidence type="ECO:0000256" key="2">
    <source>
        <dbReference type="ARBA" id="ARBA00010256"/>
    </source>
</evidence>
<comment type="subcellular location">
    <subcellularLocation>
        <location evidence="1 4">Archaeal flagellum</location>
    </subcellularLocation>
</comment>
<comment type="function">
    <text evidence="4">Flagellin is the subunit protein which polymerizes to form the filaments of archaeal flagella.</text>
</comment>
<keyword evidence="5" id="KW-0472">Membrane</keyword>
<dbReference type="RefSeq" id="WP_254267643.1">
    <property type="nucleotide sequence ID" value="NZ_CP100400.1"/>
</dbReference>
<evidence type="ECO:0000256" key="1">
    <source>
        <dbReference type="ARBA" id="ARBA00004618"/>
    </source>
</evidence>
<dbReference type="NCBIfam" id="TIGR02537">
    <property type="entry name" value="arch_flag_Nterm"/>
    <property type="match status" value="1"/>
</dbReference>
<dbReference type="Pfam" id="PF01917">
    <property type="entry name" value="Flagellin_arch-type"/>
    <property type="match status" value="1"/>
</dbReference>
<keyword evidence="3 4" id="KW-0974">Archaeal flagellum</keyword>
<evidence type="ECO:0000256" key="5">
    <source>
        <dbReference type="SAM" id="Phobius"/>
    </source>
</evidence>
<dbReference type="GeneID" id="73046113"/>
<accession>A0ABD5PWH4</accession>
<comment type="caution">
    <text evidence="6">The sequence shown here is derived from an EMBL/GenBank/DDBJ whole genome shotgun (WGS) entry which is preliminary data.</text>
</comment>
<dbReference type="InterPro" id="IPR002774">
    <property type="entry name" value="Flagellin_arc-type"/>
</dbReference>
<evidence type="ECO:0000256" key="4">
    <source>
        <dbReference type="RuleBase" id="RU361282"/>
    </source>
</evidence>
<evidence type="ECO:0000313" key="6">
    <source>
        <dbReference type="EMBL" id="MFC4822845.1"/>
    </source>
</evidence>
<organism evidence="6 7">
    <name type="scientific">Halorussus aquaticus</name>
    <dbReference type="NCBI Taxonomy" id="2953748"/>
    <lineage>
        <taxon>Archaea</taxon>
        <taxon>Methanobacteriati</taxon>
        <taxon>Methanobacteriota</taxon>
        <taxon>Stenosarchaea group</taxon>
        <taxon>Halobacteria</taxon>
        <taxon>Halobacteriales</taxon>
        <taxon>Haladaptataceae</taxon>
        <taxon>Halorussus</taxon>
    </lineage>
</organism>
<evidence type="ECO:0000313" key="7">
    <source>
        <dbReference type="Proteomes" id="UP001595945"/>
    </source>
</evidence>
<dbReference type="Proteomes" id="UP001595945">
    <property type="component" value="Unassembled WGS sequence"/>
</dbReference>
<comment type="similarity">
    <text evidence="2 4">Belongs to the archaeal flagellin family.</text>
</comment>
<dbReference type="GO" id="GO:0097589">
    <property type="term" value="C:archaeal-type flagellum"/>
    <property type="evidence" value="ECO:0007669"/>
    <property type="project" value="UniProtKB-SubCell"/>
</dbReference>
<dbReference type="EMBL" id="JBHSHT010000001">
    <property type="protein sequence ID" value="MFC4822845.1"/>
    <property type="molecule type" value="Genomic_DNA"/>
</dbReference>
<proteinExistence type="inferred from homology"/>
<dbReference type="InterPro" id="IPR013373">
    <property type="entry name" value="Flagellin/pilin_N_arc"/>
</dbReference>
<gene>
    <name evidence="6" type="ORF">ACFO9K_01080</name>
</gene>
<dbReference type="PANTHER" id="PTHR35903">
    <property type="entry name" value="FLAGELLIN B1"/>
    <property type="match status" value="1"/>
</dbReference>
<feature type="transmembrane region" description="Helical" evidence="5">
    <location>
        <begin position="25"/>
        <end position="46"/>
    </location>
</feature>
<keyword evidence="7" id="KW-1185">Reference proteome</keyword>
<keyword evidence="5" id="KW-1133">Transmembrane helix</keyword>
<dbReference type="AlphaFoldDB" id="A0ABD5PWH4"/>
<dbReference type="PANTHER" id="PTHR35903:SF1">
    <property type="entry name" value="FLAGELLIN B1"/>
    <property type="match status" value="1"/>
</dbReference>
<protein>
    <recommendedName>
        <fullName evidence="4">Flagellin</fullName>
    </recommendedName>
</protein>
<name>A0ABD5PWH4_9EURY</name>
<sequence length="209" mass="22138">MTRNHLSAVKDRIEGAVNDRGQVGIGTLIVFIAMVLVAAIAAGVLINTAGFLQTKSEQTGQESSAQVSNRVQVVSAFGNVGNERVKDISLTVMRGSGSDDINLSAATIEWIGPKKAQTLVYDVDENKEGDGPDSNAFTVNTIKDPDGSKPVLNTQDDRLEINMSATDINGEGLGEGEEVKLKLTTQYGAVTLYRANVPQSLSKESAVTV</sequence>